<feature type="region of interest" description="Disordered" evidence="1">
    <location>
        <begin position="38"/>
        <end position="267"/>
    </location>
</feature>
<evidence type="ECO:0000256" key="1">
    <source>
        <dbReference type="SAM" id="MobiDB-lite"/>
    </source>
</evidence>
<keyword evidence="3" id="KW-1185">Reference proteome</keyword>
<gene>
    <name evidence="2" type="ORF">SCHPADRAFT_888084</name>
</gene>
<feature type="region of interest" description="Disordered" evidence="1">
    <location>
        <begin position="982"/>
        <end position="1151"/>
    </location>
</feature>
<dbReference type="AlphaFoldDB" id="A0A0H2SG72"/>
<feature type="compositionally biased region" description="Acidic residues" evidence="1">
    <location>
        <begin position="611"/>
        <end position="620"/>
    </location>
</feature>
<feature type="compositionally biased region" description="Low complexity" evidence="1">
    <location>
        <begin position="1"/>
        <end position="18"/>
    </location>
</feature>
<feature type="region of interest" description="Disordered" evidence="1">
    <location>
        <begin position="1"/>
        <end position="23"/>
    </location>
</feature>
<feature type="compositionally biased region" description="Polar residues" evidence="1">
    <location>
        <begin position="1084"/>
        <end position="1101"/>
    </location>
</feature>
<feature type="region of interest" description="Disordered" evidence="1">
    <location>
        <begin position="886"/>
        <end position="970"/>
    </location>
</feature>
<accession>A0A0H2SG72</accession>
<feature type="compositionally biased region" description="Pro residues" evidence="1">
    <location>
        <begin position="934"/>
        <end position="944"/>
    </location>
</feature>
<feature type="compositionally biased region" description="Basic and acidic residues" evidence="1">
    <location>
        <begin position="74"/>
        <end position="84"/>
    </location>
</feature>
<feature type="compositionally biased region" description="Low complexity" evidence="1">
    <location>
        <begin position="189"/>
        <end position="212"/>
    </location>
</feature>
<feature type="compositionally biased region" description="Polar residues" evidence="1">
    <location>
        <begin position="886"/>
        <end position="905"/>
    </location>
</feature>
<feature type="compositionally biased region" description="Acidic residues" evidence="1">
    <location>
        <begin position="388"/>
        <end position="399"/>
    </location>
</feature>
<dbReference type="Proteomes" id="UP000053477">
    <property type="component" value="Unassembled WGS sequence"/>
</dbReference>
<feature type="region of interest" description="Disordered" evidence="1">
    <location>
        <begin position="326"/>
        <end position="522"/>
    </location>
</feature>
<feature type="compositionally biased region" description="Low complexity" evidence="1">
    <location>
        <begin position="1067"/>
        <end position="1083"/>
    </location>
</feature>
<reference evidence="2 3" key="1">
    <citation type="submission" date="2015-04" db="EMBL/GenBank/DDBJ databases">
        <title>Complete genome sequence of Schizopora paradoxa KUC8140, a cosmopolitan wood degrader in East Asia.</title>
        <authorList>
            <consortium name="DOE Joint Genome Institute"/>
            <person name="Min B."/>
            <person name="Park H."/>
            <person name="Jang Y."/>
            <person name="Kim J.-J."/>
            <person name="Kim K.H."/>
            <person name="Pangilinan J."/>
            <person name="Lipzen A."/>
            <person name="Riley R."/>
            <person name="Grigoriev I.V."/>
            <person name="Spatafora J.W."/>
            <person name="Choi I.-G."/>
        </authorList>
    </citation>
    <scope>NUCLEOTIDE SEQUENCE [LARGE SCALE GENOMIC DNA]</scope>
    <source>
        <strain evidence="2 3">KUC8140</strain>
    </source>
</reference>
<feature type="compositionally biased region" description="Pro residues" evidence="1">
    <location>
        <begin position="101"/>
        <end position="115"/>
    </location>
</feature>
<feature type="region of interest" description="Disordered" evidence="1">
    <location>
        <begin position="534"/>
        <end position="553"/>
    </location>
</feature>
<feature type="region of interest" description="Disordered" evidence="1">
    <location>
        <begin position="584"/>
        <end position="779"/>
    </location>
</feature>
<protein>
    <submittedName>
        <fullName evidence="2">Uncharacterized protein</fullName>
    </submittedName>
</protein>
<feature type="compositionally biased region" description="Low complexity" evidence="1">
    <location>
        <begin position="483"/>
        <end position="494"/>
    </location>
</feature>
<feature type="compositionally biased region" description="Low complexity" evidence="1">
    <location>
        <begin position="155"/>
        <end position="173"/>
    </location>
</feature>
<name>A0A0H2SG72_9AGAM</name>
<evidence type="ECO:0000313" key="3">
    <source>
        <dbReference type="Proteomes" id="UP000053477"/>
    </source>
</evidence>
<feature type="compositionally biased region" description="Low complexity" evidence="1">
    <location>
        <begin position="335"/>
        <end position="377"/>
    </location>
</feature>
<dbReference type="InParanoid" id="A0A0H2SG72"/>
<dbReference type="STRING" id="27342.A0A0H2SG72"/>
<feature type="compositionally biased region" description="Polar residues" evidence="1">
    <location>
        <begin position="63"/>
        <end position="73"/>
    </location>
</feature>
<proteinExistence type="predicted"/>
<feature type="compositionally biased region" description="Polar residues" evidence="1">
    <location>
        <begin position="238"/>
        <end position="251"/>
    </location>
</feature>
<feature type="compositionally biased region" description="Low complexity" evidence="1">
    <location>
        <begin position="1024"/>
        <end position="1044"/>
    </location>
</feature>
<feature type="compositionally biased region" description="Basic and acidic residues" evidence="1">
    <location>
        <begin position="757"/>
        <end position="770"/>
    </location>
</feature>
<feature type="compositionally biased region" description="Low complexity" evidence="1">
    <location>
        <begin position="116"/>
        <end position="131"/>
    </location>
</feature>
<evidence type="ECO:0000313" key="2">
    <source>
        <dbReference type="EMBL" id="KLO16046.1"/>
    </source>
</evidence>
<feature type="compositionally biased region" description="Basic and acidic residues" evidence="1">
    <location>
        <begin position="400"/>
        <end position="423"/>
    </location>
</feature>
<sequence length="1151" mass="120842">MTYASHSHFSPSSTDHSSYASHRANAPSMDLDLLASLSTFPAPPSHIPASPNPNATGRFPPSSFASGSGTGSRRPSDSSIRSKESGIGIGRPQATGGTGPGLPPSEPLPPLPPPSLSNSSQPSGSLSMSLPTRPPSSASIRQSAPHGSHSKAKSKPSPLALSLSQPPSARSSAYSEKSELPYAKRRASSHSASPSISSTRSFDAPSVSACGSTSGGSSGPNSRQNSLYRVSSVSSSSQHHNMSGLPSNGQLYANPPHSPTFSVRSGMSTVSVAESLRNRLAEFGSINLPSGSSNNASPATSAMSNVPNLAGIGAFGARRGSAESNMTFGGPGVATSRSSMRSNTSRGSRNSRSSLASSTSKGSQGSRSSSSFGNSVSAHMREDHFTEESEADGDYDEFGVEMKGKSRRSESNEADGELEREMEALEESLLRAPMLSGLASLSPSPSPSPIPPPPPLSLRIPKSKDNNKQLSRTLESGDDESRTPTLTSSTSSGTLNSANADGEVRTPLDGAPLGTSARLERGIRKDRRAKVGLGLGLNDTKEKPLPSVPPLESDLGSVVTELEVERPKFEMAICEPSPVRAEYHIQDKKMMTPAVPRSTIPNEKANIQKEESEDGSDDFDFPMPPSSVPPAPMKTPARPTMTKRSAPRERSNTATSSISTKSTASASSSKLERTTEERPSRSSRREVKGGASSPELGEMILRTSLSTPRAKSKSKSRSRATSRVRSRKSDVMSEESLLFGPEPLLNEGSGSGSSSRGHGEERFARGRAEWDSEEEDEEIDSDIDIHTPLPHILLREGVLSPHSRVLASSMSALDSRPASVLTMATVASDVSRLSVTTKSGLVLMRDTEVRRVRHRDGKTLREGLGLTTGLGWSDSEDDEVDVRTWASSPGVSRQASMASMSSFKSGRSGMGMQRRVGMTRSASASAHSVELSSPPLPPMTPHTAPPSSFNLNKRPKTPVSIKPPVGRSVSAGQLGRVSSIASSVASSTYSGRERDSLFSSASGSSGESYGSRITMSTSSGRKGSYASSPKSLLSQSTSAMSSSTCVRTPLSLPRKQHTIPKSAPRPGLSQSLSHGSRSQSLLRTPSSHSQTSSPLPESQKTLPRMASSSALSALGSKSKVPSRSVGFGRVAREQAVRGTVGRAVSTGQVKK</sequence>
<feature type="compositionally biased region" description="Low complexity" evidence="1">
    <location>
        <begin position="1106"/>
        <end position="1119"/>
    </location>
</feature>
<feature type="compositionally biased region" description="Low complexity" evidence="1">
    <location>
        <begin position="997"/>
        <end position="1011"/>
    </location>
</feature>
<organism evidence="2 3">
    <name type="scientific">Schizopora paradoxa</name>
    <dbReference type="NCBI Taxonomy" id="27342"/>
    <lineage>
        <taxon>Eukaryota</taxon>
        <taxon>Fungi</taxon>
        <taxon>Dikarya</taxon>
        <taxon>Basidiomycota</taxon>
        <taxon>Agaricomycotina</taxon>
        <taxon>Agaricomycetes</taxon>
        <taxon>Hymenochaetales</taxon>
        <taxon>Schizoporaceae</taxon>
        <taxon>Schizopora</taxon>
    </lineage>
</organism>
<feature type="compositionally biased region" description="Pro residues" evidence="1">
    <location>
        <begin position="444"/>
        <end position="456"/>
    </location>
</feature>
<feature type="compositionally biased region" description="Basic residues" evidence="1">
    <location>
        <begin position="710"/>
        <end position="726"/>
    </location>
</feature>
<dbReference type="OrthoDB" id="3064136at2759"/>
<feature type="compositionally biased region" description="Low complexity" evidence="1">
    <location>
        <begin position="652"/>
        <end position="669"/>
    </location>
</feature>
<dbReference type="EMBL" id="KQ085921">
    <property type="protein sequence ID" value="KLO16046.1"/>
    <property type="molecule type" value="Genomic_DNA"/>
</dbReference>
<feature type="compositionally biased region" description="Pro residues" evidence="1">
    <location>
        <begin position="622"/>
        <end position="633"/>
    </location>
</feature>
<feature type="compositionally biased region" description="Basic and acidic residues" evidence="1">
    <location>
        <begin position="670"/>
        <end position="688"/>
    </location>
</feature>
<feature type="compositionally biased region" description="Low complexity" evidence="1">
    <location>
        <begin position="430"/>
        <end position="443"/>
    </location>
</feature>